<gene>
    <name evidence="2" type="ORF">EDC65_3033</name>
</gene>
<dbReference type="InterPro" id="IPR003812">
    <property type="entry name" value="Fido"/>
</dbReference>
<evidence type="ECO:0000313" key="2">
    <source>
        <dbReference type="EMBL" id="ROP91170.1"/>
    </source>
</evidence>
<dbReference type="PANTHER" id="PTHR39426">
    <property type="entry name" value="HOMOLOGY TO DEATH-ON-CURING PROTEIN OF PHAGE P1"/>
    <property type="match status" value="1"/>
</dbReference>
<dbReference type="OrthoDB" id="9802752at2"/>
<dbReference type="RefSeq" id="WP_123690841.1">
    <property type="nucleotide sequence ID" value="NZ_AP019700.1"/>
</dbReference>
<dbReference type="EMBL" id="RJKX01000014">
    <property type="protein sequence ID" value="ROP91170.1"/>
    <property type="molecule type" value="Genomic_DNA"/>
</dbReference>
<feature type="domain" description="Fido" evidence="1">
    <location>
        <begin position="7"/>
        <end position="123"/>
    </location>
</feature>
<reference evidence="2 3" key="1">
    <citation type="submission" date="2018-11" db="EMBL/GenBank/DDBJ databases">
        <title>Genomic Encyclopedia of Type Strains, Phase IV (KMG-IV): sequencing the most valuable type-strain genomes for metagenomic binning, comparative biology and taxonomic classification.</title>
        <authorList>
            <person name="Goeker M."/>
        </authorList>
    </citation>
    <scope>NUCLEOTIDE SEQUENCE [LARGE SCALE GENOMIC DNA]</scope>
    <source>
        <strain evidence="2 3">DSM 5900</strain>
    </source>
</reference>
<organism evidence="2 3">
    <name type="scientific">Stella humosa</name>
    <dbReference type="NCBI Taxonomy" id="94"/>
    <lineage>
        <taxon>Bacteria</taxon>
        <taxon>Pseudomonadati</taxon>
        <taxon>Pseudomonadota</taxon>
        <taxon>Alphaproteobacteria</taxon>
        <taxon>Rhodospirillales</taxon>
        <taxon>Stellaceae</taxon>
        <taxon>Stella</taxon>
    </lineage>
</organism>
<dbReference type="Proteomes" id="UP000278222">
    <property type="component" value="Unassembled WGS sequence"/>
</dbReference>
<comment type="caution">
    <text evidence="2">The sequence shown here is derived from an EMBL/GenBank/DDBJ whole genome shotgun (WGS) entry which is preliminary data.</text>
</comment>
<dbReference type="PANTHER" id="PTHR39426:SF1">
    <property type="entry name" value="HOMOLOGY TO DEATH-ON-CURING PROTEIN OF PHAGE P1"/>
    <property type="match status" value="1"/>
</dbReference>
<dbReference type="SUPFAM" id="SSF140931">
    <property type="entry name" value="Fic-like"/>
    <property type="match status" value="1"/>
</dbReference>
<name>A0A3N1LIQ4_9PROT</name>
<evidence type="ECO:0000259" key="1">
    <source>
        <dbReference type="PROSITE" id="PS51459"/>
    </source>
</evidence>
<evidence type="ECO:0000313" key="3">
    <source>
        <dbReference type="Proteomes" id="UP000278222"/>
    </source>
</evidence>
<dbReference type="Pfam" id="PF02661">
    <property type="entry name" value="Fic"/>
    <property type="match status" value="1"/>
</dbReference>
<dbReference type="InterPro" id="IPR036597">
    <property type="entry name" value="Fido-like_dom_sf"/>
</dbReference>
<dbReference type="Gene3D" id="1.20.120.1870">
    <property type="entry name" value="Fic/DOC protein, Fido domain"/>
    <property type="match status" value="1"/>
</dbReference>
<accession>A0A3N1LIQ4</accession>
<dbReference type="NCBIfam" id="TIGR01550">
    <property type="entry name" value="DOC_P1"/>
    <property type="match status" value="1"/>
</dbReference>
<sequence length="128" mass="13845">MTDWAWIDAKVVFAIHDRLIAEHGGVAGIRDRGAIEAALDRPRNLAAYGTPDIADLAAACACGLLRNHGFLDGNKRIAWMAARLFIALNGYAFSCNALDAVRMVEQAAARQSTEAEFAAWLRAQTTSL</sequence>
<dbReference type="GO" id="GO:0016301">
    <property type="term" value="F:kinase activity"/>
    <property type="evidence" value="ECO:0007669"/>
    <property type="project" value="InterPro"/>
</dbReference>
<dbReference type="PROSITE" id="PS51459">
    <property type="entry name" value="FIDO"/>
    <property type="match status" value="1"/>
</dbReference>
<dbReference type="PIRSF" id="PIRSF018297">
    <property type="entry name" value="Doc"/>
    <property type="match status" value="1"/>
</dbReference>
<proteinExistence type="predicted"/>
<keyword evidence="3" id="KW-1185">Reference proteome</keyword>
<dbReference type="AlphaFoldDB" id="A0A3N1LIQ4"/>
<protein>
    <submittedName>
        <fullName evidence="2">Death-on-curing protein</fullName>
    </submittedName>
</protein>
<dbReference type="InterPro" id="IPR053737">
    <property type="entry name" value="Type_II_TA_Toxin"/>
</dbReference>
<dbReference type="InterPro" id="IPR006440">
    <property type="entry name" value="Doc"/>
</dbReference>